<sequence length="115" mass="13711">MWKDTSDGRFATKYAWQLVHAEHTIQAVYGMIWSPIIPTTASFFCWRQWQGLILVDVLIQRRIGSHMTSHCQCCSAIETIQHLFIDNCIANQVWRHFSDIFHVTFGQWRVFQYRF</sequence>
<proteinExistence type="predicted"/>
<reference evidence="3" key="1">
    <citation type="submission" date="2024-07" db="EMBL/GenBank/DDBJ databases">
        <title>Two chromosome-level genome assemblies of Korean endemic species Abeliophyllum distichum and Forsythia ovata (Oleaceae).</title>
        <authorList>
            <person name="Jang H."/>
        </authorList>
    </citation>
    <scope>NUCLEOTIDE SEQUENCE [LARGE SCALE GENOMIC DNA]</scope>
</reference>
<evidence type="ECO:0000259" key="1">
    <source>
        <dbReference type="Pfam" id="PF13966"/>
    </source>
</evidence>
<dbReference type="Pfam" id="PF13966">
    <property type="entry name" value="zf-RVT"/>
    <property type="match status" value="1"/>
</dbReference>
<comment type="caution">
    <text evidence="2">The sequence shown here is derived from an EMBL/GenBank/DDBJ whole genome shotgun (WGS) entry which is preliminary data.</text>
</comment>
<dbReference type="Proteomes" id="UP001604336">
    <property type="component" value="Unassembled WGS sequence"/>
</dbReference>
<dbReference type="AlphaFoldDB" id="A0ABD1RW10"/>
<gene>
    <name evidence="2" type="ORF">Adt_28121</name>
</gene>
<protein>
    <recommendedName>
        <fullName evidence="1">Reverse transcriptase zinc-binding domain-containing protein</fullName>
    </recommendedName>
</protein>
<dbReference type="EMBL" id="JBFOLK010000008">
    <property type="protein sequence ID" value="KAL2492493.1"/>
    <property type="molecule type" value="Genomic_DNA"/>
</dbReference>
<feature type="domain" description="Reverse transcriptase zinc-binding" evidence="1">
    <location>
        <begin position="10"/>
        <end position="94"/>
    </location>
</feature>
<dbReference type="InterPro" id="IPR026960">
    <property type="entry name" value="RVT-Znf"/>
</dbReference>
<evidence type="ECO:0000313" key="2">
    <source>
        <dbReference type="EMBL" id="KAL2492493.1"/>
    </source>
</evidence>
<organism evidence="2 3">
    <name type="scientific">Abeliophyllum distichum</name>
    <dbReference type="NCBI Taxonomy" id="126358"/>
    <lineage>
        <taxon>Eukaryota</taxon>
        <taxon>Viridiplantae</taxon>
        <taxon>Streptophyta</taxon>
        <taxon>Embryophyta</taxon>
        <taxon>Tracheophyta</taxon>
        <taxon>Spermatophyta</taxon>
        <taxon>Magnoliopsida</taxon>
        <taxon>eudicotyledons</taxon>
        <taxon>Gunneridae</taxon>
        <taxon>Pentapetalae</taxon>
        <taxon>asterids</taxon>
        <taxon>lamiids</taxon>
        <taxon>Lamiales</taxon>
        <taxon>Oleaceae</taxon>
        <taxon>Forsythieae</taxon>
        <taxon>Abeliophyllum</taxon>
    </lineage>
</organism>
<evidence type="ECO:0000313" key="3">
    <source>
        <dbReference type="Proteomes" id="UP001604336"/>
    </source>
</evidence>
<accession>A0ABD1RW10</accession>
<keyword evidence="3" id="KW-1185">Reference proteome</keyword>
<name>A0ABD1RW10_9LAMI</name>